<feature type="transmembrane region" description="Helical" evidence="6">
    <location>
        <begin position="269"/>
        <end position="287"/>
    </location>
</feature>
<dbReference type="PANTHER" id="PTHR30250:SF26">
    <property type="entry name" value="PSMA PROTEIN"/>
    <property type="match status" value="1"/>
</dbReference>
<feature type="transmembrane region" description="Helical" evidence="6">
    <location>
        <begin position="52"/>
        <end position="70"/>
    </location>
</feature>
<protein>
    <recommendedName>
        <fullName evidence="9">Lipopolysaccharide biosynthesis protein</fullName>
    </recommendedName>
</protein>
<dbReference type="RefSeq" id="WP_050002776.1">
    <property type="nucleotide sequence ID" value="NZ_CP008887.1"/>
</dbReference>
<feature type="transmembrane region" description="Helical" evidence="6">
    <location>
        <begin position="359"/>
        <end position="377"/>
    </location>
</feature>
<dbReference type="HOGENOM" id="CLU_707168_0_0_2"/>
<sequence>MKYEKRILVRHSVASVIALGIMGITRFLYSAVVSRRFGVEELGLANALISKAFLVAIPLSFFAVALGKYASEFLGSGRENEVRSLALPSFLLPLVGLTLLPYSPHLALLSTFRAVQLTLRSFLYGIHRGEHYAYAILVAFVGFIVGLFLPDLFAPYLLFLGTVTVIAFAYLLHFGYFGKPDLSHLLLLASYSAYSFLGTLSGIFLVQGPYFMAEILGNAEVAGVVSAVLSTAFLLTYLPQVLQSAIMPLFSYKHGEGDESYVKELAEKTTVFLSFVTVSAVFVLMIVGRKLLELVFNFDVGPSFYIALMAVEVYIAYNPSIVALNSTAYVKTGTVISTLGALVALASWYALIPKTGAEGVMVGLLMGYGAILVGTAINASRLLNVSPRIYAHLVVGLLLQSSVFVSSYALLPGFAAFLAYEWKTIKEIVGLIRPSRGREP</sequence>
<feature type="transmembrane region" description="Helical" evidence="6">
    <location>
        <begin position="218"/>
        <end position="238"/>
    </location>
</feature>
<organism evidence="7 8">
    <name type="scientific">Thermococcus eurythermalis</name>
    <dbReference type="NCBI Taxonomy" id="1505907"/>
    <lineage>
        <taxon>Archaea</taxon>
        <taxon>Methanobacteriati</taxon>
        <taxon>Methanobacteriota</taxon>
        <taxon>Thermococci</taxon>
        <taxon>Thermococcales</taxon>
        <taxon>Thermococcaceae</taxon>
        <taxon>Thermococcus</taxon>
    </lineage>
</organism>
<dbReference type="EMBL" id="CP008887">
    <property type="protein sequence ID" value="AIU69804.1"/>
    <property type="molecule type" value="Genomic_DNA"/>
</dbReference>
<accession>A0A097QTL6</accession>
<dbReference type="GO" id="GO:0005886">
    <property type="term" value="C:plasma membrane"/>
    <property type="evidence" value="ECO:0007669"/>
    <property type="project" value="UniProtKB-SubCell"/>
</dbReference>
<proteinExistence type="predicted"/>
<reference evidence="7 8" key="1">
    <citation type="journal article" date="2015" name="Int. J. Syst. Evol. Microbiol.">
        <title>Thermococcus eurythermalis sp. nov., a conditional piezophilic hyperthermophilic archaeon with a wide temperature range isolated from an oil-immersed chimney in the Guaymas Basin.</title>
        <authorList>
            <person name="Zhao W."/>
            <person name="Zeng X."/>
            <person name="Xiao X."/>
        </authorList>
    </citation>
    <scope>NUCLEOTIDE SEQUENCE [LARGE SCALE GENOMIC DNA]</scope>
    <source>
        <strain evidence="7 8">A501</strain>
    </source>
</reference>
<evidence type="ECO:0000256" key="5">
    <source>
        <dbReference type="ARBA" id="ARBA00023136"/>
    </source>
</evidence>
<feature type="transmembrane region" description="Helical" evidence="6">
    <location>
        <begin position="82"/>
        <end position="102"/>
    </location>
</feature>
<dbReference type="OrthoDB" id="86271at2157"/>
<feature type="transmembrane region" description="Helical" evidence="6">
    <location>
        <begin position="131"/>
        <end position="149"/>
    </location>
</feature>
<gene>
    <name evidence="7" type="ORF">TEU_05340</name>
</gene>
<feature type="transmembrane region" description="Helical" evidence="6">
    <location>
        <begin position="294"/>
        <end position="317"/>
    </location>
</feature>
<keyword evidence="8" id="KW-1185">Reference proteome</keyword>
<evidence type="ECO:0000256" key="3">
    <source>
        <dbReference type="ARBA" id="ARBA00022692"/>
    </source>
</evidence>
<feature type="transmembrane region" description="Helical" evidence="6">
    <location>
        <begin position="182"/>
        <end position="206"/>
    </location>
</feature>
<dbReference type="PANTHER" id="PTHR30250">
    <property type="entry name" value="PST FAMILY PREDICTED COLANIC ACID TRANSPORTER"/>
    <property type="match status" value="1"/>
</dbReference>
<dbReference type="STRING" id="1505907.TEU_05340"/>
<evidence type="ECO:0000256" key="4">
    <source>
        <dbReference type="ARBA" id="ARBA00022989"/>
    </source>
</evidence>
<comment type="subcellular location">
    <subcellularLocation>
        <location evidence="1">Cell membrane</location>
        <topology evidence="1">Multi-pass membrane protein</topology>
    </subcellularLocation>
</comment>
<keyword evidence="3 6" id="KW-0812">Transmembrane</keyword>
<feature type="transmembrane region" description="Helical" evidence="6">
    <location>
        <begin position="389"/>
        <end position="420"/>
    </location>
</feature>
<dbReference type="KEGG" id="teu:TEU_05340"/>
<keyword evidence="4 6" id="KW-1133">Transmembrane helix</keyword>
<keyword evidence="2" id="KW-1003">Cell membrane</keyword>
<evidence type="ECO:0000256" key="2">
    <source>
        <dbReference type="ARBA" id="ARBA00022475"/>
    </source>
</evidence>
<feature type="transmembrane region" description="Helical" evidence="6">
    <location>
        <begin position="156"/>
        <end position="176"/>
    </location>
</feature>
<name>A0A097QTL6_9EURY</name>
<evidence type="ECO:0000313" key="7">
    <source>
        <dbReference type="EMBL" id="AIU69804.1"/>
    </source>
</evidence>
<dbReference type="GeneID" id="25152859"/>
<dbReference type="Proteomes" id="UP000029980">
    <property type="component" value="Chromosome"/>
</dbReference>
<dbReference type="AlphaFoldDB" id="A0A097QTL6"/>
<evidence type="ECO:0000256" key="1">
    <source>
        <dbReference type="ARBA" id="ARBA00004651"/>
    </source>
</evidence>
<feature type="transmembrane region" description="Helical" evidence="6">
    <location>
        <begin position="329"/>
        <end position="352"/>
    </location>
</feature>
<evidence type="ECO:0008006" key="9">
    <source>
        <dbReference type="Google" id="ProtNLM"/>
    </source>
</evidence>
<evidence type="ECO:0000313" key="8">
    <source>
        <dbReference type="Proteomes" id="UP000029980"/>
    </source>
</evidence>
<feature type="transmembrane region" description="Helical" evidence="6">
    <location>
        <begin position="12"/>
        <end position="32"/>
    </location>
</feature>
<evidence type="ECO:0000256" key="6">
    <source>
        <dbReference type="SAM" id="Phobius"/>
    </source>
</evidence>
<dbReference type="InterPro" id="IPR050833">
    <property type="entry name" value="Poly_Biosynth_Transport"/>
</dbReference>
<keyword evidence="5 6" id="KW-0472">Membrane</keyword>